<reference evidence="4" key="2">
    <citation type="submission" date="2020-09" db="EMBL/GenBank/DDBJ databases">
        <authorList>
            <person name="Sun Q."/>
            <person name="Zhou Y."/>
        </authorList>
    </citation>
    <scope>NUCLEOTIDE SEQUENCE</scope>
    <source>
        <strain evidence="4">CGMCC 4.3508</strain>
    </source>
</reference>
<protein>
    <submittedName>
        <fullName evidence="4">Mammalian cell entry protein</fullName>
    </submittedName>
</protein>
<evidence type="ECO:0000313" key="5">
    <source>
        <dbReference type="Proteomes" id="UP000638263"/>
    </source>
</evidence>
<dbReference type="PANTHER" id="PTHR33371:SF17">
    <property type="entry name" value="MCE-FAMILY PROTEIN MCE1B"/>
    <property type="match status" value="1"/>
</dbReference>
<comment type="caution">
    <text evidence="4">The sequence shown here is derived from an EMBL/GenBank/DDBJ whole genome shotgun (WGS) entry which is preliminary data.</text>
</comment>
<feature type="transmembrane region" description="Helical" evidence="1">
    <location>
        <begin position="6"/>
        <end position="28"/>
    </location>
</feature>
<evidence type="ECO:0000313" key="4">
    <source>
        <dbReference type="EMBL" id="GGL15331.1"/>
    </source>
</evidence>
<feature type="domain" description="Mce/MlaD" evidence="2">
    <location>
        <begin position="38"/>
        <end position="111"/>
    </location>
</feature>
<keyword evidence="1" id="KW-1133">Transmembrane helix</keyword>
<evidence type="ECO:0000259" key="3">
    <source>
        <dbReference type="Pfam" id="PF11887"/>
    </source>
</evidence>
<dbReference type="Proteomes" id="UP000638263">
    <property type="component" value="Unassembled WGS sequence"/>
</dbReference>
<feature type="domain" description="Mammalian cell entry C-terminal" evidence="3">
    <location>
        <begin position="117"/>
        <end position="330"/>
    </location>
</feature>
<evidence type="ECO:0000256" key="1">
    <source>
        <dbReference type="SAM" id="Phobius"/>
    </source>
</evidence>
<accession>A0A917VT71</accession>
<dbReference type="GO" id="GO:0051701">
    <property type="term" value="P:biological process involved in interaction with host"/>
    <property type="evidence" value="ECO:0007669"/>
    <property type="project" value="TreeGrafter"/>
</dbReference>
<dbReference type="EMBL" id="BMMH01000006">
    <property type="protein sequence ID" value="GGL15331.1"/>
    <property type="molecule type" value="Genomic_DNA"/>
</dbReference>
<dbReference type="InterPro" id="IPR003399">
    <property type="entry name" value="Mce/MlaD"/>
</dbReference>
<keyword evidence="5" id="KW-1185">Reference proteome</keyword>
<dbReference type="Pfam" id="PF02470">
    <property type="entry name" value="MlaD"/>
    <property type="match status" value="1"/>
</dbReference>
<dbReference type="Pfam" id="PF11887">
    <property type="entry name" value="Mce4_CUP1"/>
    <property type="match status" value="1"/>
</dbReference>
<sequence>MRISATIVKFSVFALVMLMVLFGLVAVFGKLRFQDRAEYSADFVNVSGLRSGQFVRIAGIEVGRVESVGVLENTLARVSFSLDKDVVVSGGTRAVVRYENLVGDRYLELLEGPGASAPLPAGAAIGLDHTSPALDLDALIGGFRPLFKALDPDQVNQLSAELISVLQGEGGTVANVLSRTAQLTGALADRDQLIGAVITNLNGLLATIDDRDEQFDSMVDNLQQLVRGITAQADPVADSLAHLGATSATVASLLDVTRPDISADVQQLGRVSTNIDNDRDYMDGLLSRLPHDYQRLSRLGLYGDFFNFYLCDLTLKVNGPNGDPTYIDVIGQRAGRCTAP</sequence>
<keyword evidence="1" id="KW-0472">Membrane</keyword>
<dbReference type="RefSeq" id="WP_062999372.1">
    <property type="nucleotide sequence ID" value="NZ_BMMH01000006.1"/>
</dbReference>
<dbReference type="NCBIfam" id="TIGR00996">
    <property type="entry name" value="Mtu_fam_mce"/>
    <property type="match status" value="1"/>
</dbReference>
<dbReference type="PANTHER" id="PTHR33371">
    <property type="entry name" value="INTERMEMBRANE PHOSPHOLIPID TRANSPORT SYSTEM BINDING PROTEIN MLAD-RELATED"/>
    <property type="match status" value="1"/>
</dbReference>
<dbReference type="InterPro" id="IPR052336">
    <property type="entry name" value="MlaD_Phospholipid_Transporter"/>
</dbReference>
<organism evidence="4 5">
    <name type="scientific">Nocardia jinanensis</name>
    <dbReference type="NCBI Taxonomy" id="382504"/>
    <lineage>
        <taxon>Bacteria</taxon>
        <taxon>Bacillati</taxon>
        <taxon>Actinomycetota</taxon>
        <taxon>Actinomycetes</taxon>
        <taxon>Mycobacteriales</taxon>
        <taxon>Nocardiaceae</taxon>
        <taxon>Nocardia</taxon>
    </lineage>
</organism>
<dbReference type="InterPro" id="IPR005693">
    <property type="entry name" value="Mce"/>
</dbReference>
<dbReference type="GO" id="GO:0005576">
    <property type="term" value="C:extracellular region"/>
    <property type="evidence" value="ECO:0007669"/>
    <property type="project" value="TreeGrafter"/>
</dbReference>
<keyword evidence="1" id="KW-0812">Transmembrane</keyword>
<proteinExistence type="predicted"/>
<dbReference type="AlphaFoldDB" id="A0A917VT71"/>
<evidence type="ECO:0000259" key="2">
    <source>
        <dbReference type="Pfam" id="PF02470"/>
    </source>
</evidence>
<gene>
    <name evidence="4" type="ORF">GCM10011588_32360</name>
</gene>
<name>A0A917VT71_9NOCA</name>
<dbReference type="InterPro" id="IPR024516">
    <property type="entry name" value="Mce_C"/>
</dbReference>
<reference evidence="4" key="1">
    <citation type="journal article" date="2014" name="Int. J. Syst. Evol. Microbiol.">
        <title>Complete genome sequence of Corynebacterium casei LMG S-19264T (=DSM 44701T), isolated from a smear-ripened cheese.</title>
        <authorList>
            <consortium name="US DOE Joint Genome Institute (JGI-PGF)"/>
            <person name="Walter F."/>
            <person name="Albersmeier A."/>
            <person name="Kalinowski J."/>
            <person name="Ruckert C."/>
        </authorList>
    </citation>
    <scope>NUCLEOTIDE SEQUENCE</scope>
    <source>
        <strain evidence="4">CGMCC 4.3508</strain>
    </source>
</reference>